<evidence type="ECO:0000313" key="3">
    <source>
        <dbReference type="Proteomes" id="UP000783037"/>
    </source>
</evidence>
<proteinExistence type="predicted"/>
<dbReference type="RefSeq" id="WP_303739729.1">
    <property type="nucleotide sequence ID" value="NZ_SUTK01000101.1"/>
</dbReference>
<dbReference type="AlphaFoldDB" id="A0A8T3VHE9"/>
<feature type="compositionally biased region" description="Polar residues" evidence="1">
    <location>
        <begin position="42"/>
        <end position="54"/>
    </location>
</feature>
<organism evidence="2 3">
    <name type="scientific">Methanobrevibacter thaueri</name>
    <dbReference type="NCBI Taxonomy" id="190975"/>
    <lineage>
        <taxon>Archaea</taxon>
        <taxon>Methanobacteriati</taxon>
        <taxon>Methanobacteriota</taxon>
        <taxon>Methanomada group</taxon>
        <taxon>Methanobacteria</taxon>
        <taxon>Methanobacteriales</taxon>
        <taxon>Methanobacteriaceae</taxon>
        <taxon>Methanobrevibacter</taxon>
    </lineage>
</organism>
<name>A0A8T3VHE9_9EURY</name>
<dbReference type="Proteomes" id="UP000783037">
    <property type="component" value="Unassembled WGS sequence"/>
</dbReference>
<comment type="caution">
    <text evidence="2">The sequence shown here is derived from an EMBL/GenBank/DDBJ whole genome shotgun (WGS) entry which is preliminary data.</text>
</comment>
<evidence type="ECO:0000256" key="1">
    <source>
        <dbReference type="SAM" id="MobiDB-lite"/>
    </source>
</evidence>
<feature type="region of interest" description="Disordered" evidence="1">
    <location>
        <begin position="42"/>
        <end position="86"/>
    </location>
</feature>
<dbReference type="EMBL" id="SUTK01000101">
    <property type="protein sequence ID" value="MBE6502664.1"/>
    <property type="molecule type" value="Genomic_DNA"/>
</dbReference>
<evidence type="ECO:0000313" key="2">
    <source>
        <dbReference type="EMBL" id="MBE6502664.1"/>
    </source>
</evidence>
<accession>A0A8T3VHE9</accession>
<reference evidence="2" key="1">
    <citation type="submission" date="2019-04" db="EMBL/GenBank/DDBJ databases">
        <title>Evolution of Biomass-Degrading Anaerobic Consortia Revealed by Metagenomics.</title>
        <authorList>
            <person name="Peng X."/>
        </authorList>
    </citation>
    <scope>NUCLEOTIDE SEQUENCE</scope>
    <source>
        <strain evidence="2">SIG18</strain>
    </source>
</reference>
<protein>
    <submittedName>
        <fullName evidence="2">Uncharacterized protein</fullName>
    </submittedName>
</protein>
<feature type="non-terminal residue" evidence="2">
    <location>
        <position position="121"/>
    </location>
</feature>
<sequence>MKVNKSIIMLILVIFILSLTSVCAGEMDDAIASNDTDQIELSSNDKISEDNLQTNEEKATLGESDDSTDVSLKSSDGDELSSSGEFGELQKLIDDASDKSTINLERNYTYTIGTDTITEGI</sequence>
<gene>
    <name evidence="2" type="ORF">E7Z79_09545</name>
</gene>